<feature type="transmembrane region" description="Helical" evidence="2">
    <location>
        <begin position="73"/>
        <end position="93"/>
    </location>
</feature>
<feature type="compositionally biased region" description="Basic and acidic residues" evidence="1">
    <location>
        <begin position="360"/>
        <end position="370"/>
    </location>
</feature>
<keyword evidence="2" id="KW-0472">Membrane</keyword>
<accession>A0A9D1PT89</accession>
<sequence>MNALAVIIIILSSLSPISDYFLFYSISLMDNIFPLLVILFSILTIALKSKTVYSVFASVFALLFYMTNAGWNVFITFISFMLMILSFFMAVCAETNMVMDRKAEIWKIRKESELAREKSAASSDSEKIESVEKVQSVSVEEKKDTPSATPSIQTASKKRKEIIRWPRVLFIISSIAVACTYLYLIIVAFTFSGLVDWFDFAVNTGNIFASAFISAFLPVFLIALCFIRKRSVCVISSLLVFFLSAWAILQLHIYYVYFNYNAIFFSVVDVFSYVFFYPNSIFSSFNDYPIYYVNLLSPLLLVITSIIYARSKKVYVPENTVNTVATEKKEVEVSLNPVSSVSEVIGADEKEQDEEDEILDVEKDRSKETE</sequence>
<feature type="region of interest" description="Disordered" evidence="1">
    <location>
        <begin position="342"/>
        <end position="370"/>
    </location>
</feature>
<feature type="compositionally biased region" description="Acidic residues" evidence="1">
    <location>
        <begin position="350"/>
        <end position="359"/>
    </location>
</feature>
<feature type="transmembrane region" description="Helical" evidence="2">
    <location>
        <begin position="26"/>
        <end position="46"/>
    </location>
</feature>
<name>A0A9D1PT89_9SPIO</name>
<reference evidence="3" key="1">
    <citation type="journal article" date="2021" name="PeerJ">
        <title>Extensive microbial diversity within the chicken gut microbiome revealed by metagenomics and culture.</title>
        <authorList>
            <person name="Gilroy R."/>
            <person name="Ravi A."/>
            <person name="Getino M."/>
            <person name="Pursley I."/>
            <person name="Horton D.L."/>
            <person name="Alikhan N.F."/>
            <person name="Baker D."/>
            <person name="Gharbi K."/>
            <person name="Hall N."/>
            <person name="Watson M."/>
            <person name="Adriaenssens E.M."/>
            <person name="Foster-Nyarko E."/>
            <person name="Jarju S."/>
            <person name="Secka A."/>
            <person name="Antonio M."/>
            <person name="Oren A."/>
            <person name="Chaudhuri R.R."/>
            <person name="La Ragione R."/>
            <person name="Hildebrand F."/>
            <person name="Pallen M.J."/>
        </authorList>
    </citation>
    <scope>NUCLEOTIDE SEQUENCE</scope>
    <source>
        <strain evidence="3">Gambia11-129</strain>
    </source>
</reference>
<dbReference type="Proteomes" id="UP000823936">
    <property type="component" value="Unassembled WGS sequence"/>
</dbReference>
<comment type="caution">
    <text evidence="3">The sequence shown here is derived from an EMBL/GenBank/DDBJ whole genome shotgun (WGS) entry which is preliminary data.</text>
</comment>
<organism evidence="3 4">
    <name type="scientific">Candidatus Ornithospirochaeta avicola</name>
    <dbReference type="NCBI Taxonomy" id="2840896"/>
    <lineage>
        <taxon>Bacteria</taxon>
        <taxon>Pseudomonadati</taxon>
        <taxon>Spirochaetota</taxon>
        <taxon>Spirochaetia</taxon>
        <taxon>Spirochaetales</taxon>
        <taxon>Spirochaetaceae</taxon>
        <taxon>Spirochaetaceae incertae sedis</taxon>
        <taxon>Candidatus Ornithospirochaeta</taxon>
    </lineage>
</organism>
<feature type="transmembrane region" description="Helical" evidence="2">
    <location>
        <begin position="234"/>
        <end position="254"/>
    </location>
</feature>
<evidence type="ECO:0000313" key="3">
    <source>
        <dbReference type="EMBL" id="HIV98318.1"/>
    </source>
</evidence>
<evidence type="ECO:0000256" key="2">
    <source>
        <dbReference type="SAM" id="Phobius"/>
    </source>
</evidence>
<feature type="transmembrane region" description="Helical" evidence="2">
    <location>
        <begin position="260"/>
        <end position="278"/>
    </location>
</feature>
<feature type="transmembrane region" description="Helical" evidence="2">
    <location>
        <begin position="290"/>
        <end position="309"/>
    </location>
</feature>
<protein>
    <submittedName>
        <fullName evidence="3">Uncharacterized protein</fullName>
    </submittedName>
</protein>
<keyword evidence="2" id="KW-1133">Transmembrane helix</keyword>
<evidence type="ECO:0000313" key="4">
    <source>
        <dbReference type="Proteomes" id="UP000823936"/>
    </source>
</evidence>
<feature type="transmembrane region" description="Helical" evidence="2">
    <location>
        <begin position="168"/>
        <end position="195"/>
    </location>
</feature>
<proteinExistence type="predicted"/>
<dbReference type="EMBL" id="DXHU01000005">
    <property type="protein sequence ID" value="HIV98318.1"/>
    <property type="molecule type" value="Genomic_DNA"/>
</dbReference>
<reference evidence="3" key="2">
    <citation type="submission" date="2021-04" db="EMBL/GenBank/DDBJ databases">
        <authorList>
            <person name="Gilroy R."/>
        </authorList>
    </citation>
    <scope>NUCLEOTIDE SEQUENCE</scope>
    <source>
        <strain evidence="3">Gambia11-129</strain>
    </source>
</reference>
<gene>
    <name evidence="3" type="ORF">IAB12_00880</name>
</gene>
<feature type="transmembrane region" description="Helical" evidence="2">
    <location>
        <begin position="207"/>
        <end position="227"/>
    </location>
</feature>
<evidence type="ECO:0000256" key="1">
    <source>
        <dbReference type="SAM" id="MobiDB-lite"/>
    </source>
</evidence>
<keyword evidence="2" id="KW-0812">Transmembrane</keyword>
<dbReference type="AlphaFoldDB" id="A0A9D1PT89"/>